<name>A0ABT9NRN8_9ACTN</name>
<evidence type="ECO:0000313" key="1">
    <source>
        <dbReference type="EMBL" id="MDP9823088.1"/>
    </source>
</evidence>
<dbReference type="Proteomes" id="UP001240447">
    <property type="component" value="Unassembled WGS sequence"/>
</dbReference>
<keyword evidence="2" id="KW-1185">Reference proteome</keyword>
<protein>
    <submittedName>
        <fullName evidence="1">Uncharacterized protein</fullName>
    </submittedName>
</protein>
<sequence length="240" mass="24984">MPADLPDSALLALWLDAWVRGAAATDDLLDALGEDGSVHTIVTEDGTAEPLALALGRLRRQTTGAGIALATPGDPAGIAGPRKFADAVMEVGEGVVLLGSGLGLVPDWAGDEVTWTLHPITLPRPVPMLPDAARALRVALVEAAQALAALDVARWRPEIADELVDLRRPRVDLAVPGIAPEIGPVIAQALLSRGVIELALDDEGAAVDVATMEQRRTVLRSLDQAARHALVAACSADAQR</sequence>
<evidence type="ECO:0000313" key="2">
    <source>
        <dbReference type="Proteomes" id="UP001240447"/>
    </source>
</evidence>
<comment type="caution">
    <text evidence="1">The sequence shown here is derived from an EMBL/GenBank/DDBJ whole genome shotgun (WGS) entry which is preliminary data.</text>
</comment>
<gene>
    <name evidence="1" type="ORF">J2S59_002897</name>
</gene>
<reference evidence="1 2" key="1">
    <citation type="submission" date="2023-07" db="EMBL/GenBank/DDBJ databases">
        <title>Sequencing the genomes of 1000 actinobacteria strains.</title>
        <authorList>
            <person name="Klenk H.-P."/>
        </authorList>
    </citation>
    <scope>NUCLEOTIDE SEQUENCE [LARGE SCALE GENOMIC DNA]</scope>
    <source>
        <strain evidence="1 2">GD13</strain>
    </source>
</reference>
<dbReference type="EMBL" id="JAUSQM010000001">
    <property type="protein sequence ID" value="MDP9823088.1"/>
    <property type="molecule type" value="Genomic_DNA"/>
</dbReference>
<proteinExistence type="predicted"/>
<organism evidence="1 2">
    <name type="scientific">Nocardioides massiliensis</name>
    <dbReference type="NCBI Taxonomy" id="1325935"/>
    <lineage>
        <taxon>Bacteria</taxon>
        <taxon>Bacillati</taxon>
        <taxon>Actinomycetota</taxon>
        <taxon>Actinomycetes</taxon>
        <taxon>Propionibacteriales</taxon>
        <taxon>Nocardioidaceae</taxon>
        <taxon>Nocardioides</taxon>
    </lineage>
</organism>
<accession>A0ABT9NRN8</accession>
<dbReference type="RefSeq" id="WP_068123196.1">
    <property type="nucleotide sequence ID" value="NZ_CCXJ01000627.1"/>
</dbReference>